<dbReference type="PANTHER" id="PTHR12961:SF0">
    <property type="entry name" value="CONSERVED OLIGOMERIC GOLGI COMPLEX SUBUNIT 2"/>
    <property type="match status" value="1"/>
</dbReference>
<dbReference type="OrthoDB" id="332281at2759"/>
<proteinExistence type="predicted"/>
<dbReference type="Proteomes" id="UP000195521">
    <property type="component" value="Unassembled WGS sequence"/>
</dbReference>
<organism evidence="3 4">
    <name type="scientific">Plasmodium gonderi</name>
    <dbReference type="NCBI Taxonomy" id="77519"/>
    <lineage>
        <taxon>Eukaryota</taxon>
        <taxon>Sar</taxon>
        <taxon>Alveolata</taxon>
        <taxon>Apicomplexa</taxon>
        <taxon>Aconoidasida</taxon>
        <taxon>Haemosporida</taxon>
        <taxon>Plasmodiidae</taxon>
        <taxon>Plasmodium</taxon>
        <taxon>Plasmodium (Plasmodium)</taxon>
    </lineage>
</organism>
<feature type="compositionally biased region" description="Low complexity" evidence="1">
    <location>
        <begin position="804"/>
        <end position="843"/>
    </location>
</feature>
<dbReference type="GO" id="GO:0016020">
    <property type="term" value="C:membrane"/>
    <property type="evidence" value="ECO:0007669"/>
    <property type="project" value="InterPro"/>
</dbReference>
<name>A0A1Y1JJV5_PLAGO</name>
<dbReference type="GO" id="GO:0006891">
    <property type="term" value="P:intra-Golgi vesicle-mediated transport"/>
    <property type="evidence" value="ECO:0007669"/>
    <property type="project" value="TreeGrafter"/>
</dbReference>
<protein>
    <recommendedName>
        <fullName evidence="2">COG complex component COG2 C-terminal domain-containing protein</fullName>
    </recommendedName>
</protein>
<gene>
    <name evidence="3" type="ORF">PGO_092720</name>
</gene>
<evidence type="ECO:0000313" key="3">
    <source>
        <dbReference type="EMBL" id="GAW81072.1"/>
    </source>
</evidence>
<dbReference type="InterPro" id="IPR024603">
    <property type="entry name" value="COG_complex_COG2_C"/>
</dbReference>
<evidence type="ECO:0000256" key="1">
    <source>
        <dbReference type="SAM" id="MobiDB-lite"/>
    </source>
</evidence>
<comment type="caution">
    <text evidence="3">The sequence shown here is derived from an EMBL/GenBank/DDBJ whole genome shotgun (WGS) entry which is preliminary data.</text>
</comment>
<dbReference type="PANTHER" id="PTHR12961">
    <property type="entry name" value="CONSERVED OLIGOMERIC GOLGI COMPLEX COMPONENT 2"/>
    <property type="match status" value="1"/>
</dbReference>
<dbReference type="GO" id="GO:0015031">
    <property type="term" value="P:protein transport"/>
    <property type="evidence" value="ECO:0007669"/>
    <property type="project" value="InterPro"/>
</dbReference>
<dbReference type="OMA" id="NNFYWLK"/>
<accession>A0A1Y1JJV5</accession>
<feature type="domain" description="COG complex component COG2 C-terminal" evidence="2">
    <location>
        <begin position="885"/>
        <end position="1053"/>
    </location>
</feature>
<evidence type="ECO:0000259" key="2">
    <source>
        <dbReference type="Pfam" id="PF12022"/>
    </source>
</evidence>
<dbReference type="InterPro" id="IPR009316">
    <property type="entry name" value="COG2"/>
</dbReference>
<sequence length="1093" mass="129341">MMMTMEEEENIGRRRINVDKIMKDSMNYVVNASKEKSVTEIKKELEYVKNIIHNDIIKILNRNSHGFMHLPSNLNLIEKMMPILKKEVEISKIFVNVLLSEIYEIHKNTYLLMEDKMNITFIKNVLKNNVNIEQLMSKLSKEMKLFKKSKQFFLLSNMYDDLLKLSSNFEQGKKDITLERISINNADILYFLSQRIYNIAKGIWKIKALLYNNYKTMCKISSSLLSWNNLVEKYGDVSECNQDVIHFLKNNSYKYMNESLNIVITEINMNLQKLSYVFLKIVKLKDVFLMHSKSNIRDHFIFNQCLYSILTSSYSLNMLDVFTHLFREIFIDTLEQEPFESYDSFLGYVKKNILEDENIAEINKLADEIDPSSLFFTRGILQKLLEIIKRKFPEIFILTYCDTFIENYIKTWNFLNEIKKKKKKYEQFIIYEHANNFLKNFERDAYTQYILNVLENKINENCKNVILFDKKFIFDDKFYWLKETINLIKIFKILFTSKYYIPSSLPNYLSFIFKHFKKYIDNIENFLFFLRENRSTKISTLDKGRFNWSPTLSYNSIGFVLSDLTSLRRIFKIRKNVKNIFKNGIIRERDTNMPKQLSNSNNFVLPERLTTLMGDVPIWIFTKILSYSADMCYEEHHNSYTCSSGEDNTSSSSSTSSWITSSCCENMRQTVMKNIESPFLKWESKNLGNGITLPFHNIKSEQCYNNNEKSHEFATDTKLPSSIMKKSFHGQLEKEKVKNKHKTDEWKNIRTISRNYSICHKYAHDNTVQQNNENDTHSFIVGEQFNNKMTSINGKCDHTKEENNPTNEENNPTNEENNPMNEENNPTNEENNPTNEENNPTNEENNHVKVNSENPMNDKRDFIDEKDELHELGRSNKNSLREKQKRMKIYIQIYKEKNKKKLINDINCISGFLKTLSKIIHSTQKDFEQFFINKMYQICSSFLVYLHSLLTIYKMINKQIPDKPNEHVEKVLLPLISFKTFYEGVIAQSIIEDIINKIVDKISDYYLEEIKNIMDVKIQEQNKCIMKLNLRESLKDGDIPYEEKIQRQIFLDVCHYEKLCKENFKISRETSASMNALVNSLFITQGVNLLKAE</sequence>
<feature type="region of interest" description="Disordered" evidence="1">
    <location>
        <begin position="790"/>
        <end position="859"/>
    </location>
</feature>
<dbReference type="GO" id="GO:0017119">
    <property type="term" value="C:Golgi transport complex"/>
    <property type="evidence" value="ECO:0007669"/>
    <property type="project" value="TreeGrafter"/>
</dbReference>
<dbReference type="GO" id="GO:0007030">
    <property type="term" value="P:Golgi organization"/>
    <property type="evidence" value="ECO:0007669"/>
    <property type="project" value="InterPro"/>
</dbReference>
<reference evidence="4" key="1">
    <citation type="submission" date="2017-04" db="EMBL/GenBank/DDBJ databases">
        <title>Plasmodium gonderi genome.</title>
        <authorList>
            <person name="Arisue N."/>
            <person name="Honma H."/>
            <person name="Kawai S."/>
            <person name="Tougan T."/>
            <person name="Tanabe K."/>
            <person name="Horii T."/>
        </authorList>
    </citation>
    <scope>NUCLEOTIDE SEQUENCE [LARGE SCALE GENOMIC DNA]</scope>
    <source>
        <strain evidence="4">ATCC 30045</strain>
    </source>
</reference>
<dbReference type="Pfam" id="PF12022">
    <property type="entry name" value="COG2_C"/>
    <property type="match status" value="1"/>
</dbReference>
<keyword evidence="4" id="KW-1185">Reference proteome</keyword>
<evidence type="ECO:0000313" key="4">
    <source>
        <dbReference type="Proteomes" id="UP000195521"/>
    </source>
</evidence>
<dbReference type="AlphaFoldDB" id="A0A1Y1JJV5"/>
<dbReference type="RefSeq" id="XP_028543661.1">
    <property type="nucleotide sequence ID" value="XM_028687860.1"/>
</dbReference>
<dbReference type="EMBL" id="BDQF01000010">
    <property type="protein sequence ID" value="GAW81072.1"/>
    <property type="molecule type" value="Genomic_DNA"/>
</dbReference>
<dbReference type="GeneID" id="39747790"/>